<comment type="subcellular location">
    <subcellularLocation>
        <location evidence="1">Cell membrane</location>
        <topology evidence="1">Multi-pass membrane protein</topology>
    </subcellularLocation>
</comment>
<dbReference type="PROSITE" id="PS01327">
    <property type="entry name" value="MSCL"/>
    <property type="match status" value="1"/>
</dbReference>
<feature type="transmembrane region" description="Helical" evidence="10">
    <location>
        <begin position="68"/>
        <end position="91"/>
    </location>
</feature>
<keyword evidence="3" id="KW-0813">Transport</keyword>
<dbReference type="SUPFAM" id="SSF81330">
    <property type="entry name" value="Gated mechanosensitive channel"/>
    <property type="match status" value="1"/>
</dbReference>
<keyword evidence="8 10" id="KW-0472">Membrane</keyword>
<dbReference type="InterPro" id="IPR001185">
    <property type="entry name" value="MS_channel"/>
</dbReference>
<comment type="similarity">
    <text evidence="2">Belongs to the MscL family.</text>
</comment>
<dbReference type="GO" id="GO:0005886">
    <property type="term" value="C:plasma membrane"/>
    <property type="evidence" value="ECO:0007669"/>
    <property type="project" value="UniProtKB-SubCell"/>
</dbReference>
<evidence type="ECO:0000256" key="8">
    <source>
        <dbReference type="ARBA" id="ARBA00023136"/>
    </source>
</evidence>
<dbReference type="OrthoDB" id="9810350at2"/>
<evidence type="ECO:0000256" key="3">
    <source>
        <dbReference type="ARBA" id="ARBA00022448"/>
    </source>
</evidence>
<evidence type="ECO:0000256" key="1">
    <source>
        <dbReference type="ARBA" id="ARBA00004651"/>
    </source>
</evidence>
<evidence type="ECO:0000256" key="2">
    <source>
        <dbReference type="ARBA" id="ARBA00007254"/>
    </source>
</evidence>
<keyword evidence="12" id="KW-1185">Reference proteome</keyword>
<evidence type="ECO:0000313" key="12">
    <source>
        <dbReference type="Proteomes" id="UP000316096"/>
    </source>
</evidence>
<keyword evidence="6 10" id="KW-1133">Transmembrane helix</keyword>
<organism evidence="11 12">
    <name type="scientific">Actinoallomurus bryophytorum</name>
    <dbReference type="NCBI Taxonomy" id="1490222"/>
    <lineage>
        <taxon>Bacteria</taxon>
        <taxon>Bacillati</taxon>
        <taxon>Actinomycetota</taxon>
        <taxon>Actinomycetes</taxon>
        <taxon>Streptosporangiales</taxon>
        <taxon>Thermomonosporaceae</taxon>
        <taxon>Actinoallomurus</taxon>
    </lineage>
</organism>
<accession>A0A543C1C1</accession>
<reference evidence="11 12" key="1">
    <citation type="submission" date="2019-06" db="EMBL/GenBank/DDBJ databases">
        <title>Sequencing the genomes of 1000 actinobacteria strains.</title>
        <authorList>
            <person name="Klenk H.-P."/>
        </authorList>
    </citation>
    <scope>NUCLEOTIDE SEQUENCE [LARGE SCALE GENOMIC DNA]</scope>
    <source>
        <strain evidence="11 12">DSM 102200</strain>
    </source>
</reference>
<evidence type="ECO:0000256" key="7">
    <source>
        <dbReference type="ARBA" id="ARBA00023065"/>
    </source>
</evidence>
<keyword evidence="4" id="KW-1003">Cell membrane</keyword>
<comment type="caution">
    <text evidence="11">The sequence shown here is derived from an EMBL/GenBank/DDBJ whole genome shotgun (WGS) entry which is preliminary data.</text>
</comment>
<dbReference type="RefSeq" id="WP_141962838.1">
    <property type="nucleotide sequence ID" value="NZ_VFOZ01000002.1"/>
</dbReference>
<keyword evidence="5 10" id="KW-0812">Transmembrane</keyword>
<feature type="transmembrane region" description="Helical" evidence="10">
    <location>
        <begin position="7"/>
        <end position="26"/>
    </location>
</feature>
<keyword evidence="9" id="KW-0407">Ion channel</keyword>
<dbReference type="PANTHER" id="PTHR30266">
    <property type="entry name" value="MECHANOSENSITIVE CHANNEL MSCL"/>
    <property type="match status" value="1"/>
</dbReference>
<name>A0A543C1C1_9ACTN</name>
<evidence type="ECO:0000256" key="6">
    <source>
        <dbReference type="ARBA" id="ARBA00022989"/>
    </source>
</evidence>
<dbReference type="PANTHER" id="PTHR30266:SF2">
    <property type="entry name" value="LARGE-CONDUCTANCE MECHANOSENSITIVE CHANNEL"/>
    <property type="match status" value="1"/>
</dbReference>
<dbReference type="GO" id="GO:0008381">
    <property type="term" value="F:mechanosensitive monoatomic ion channel activity"/>
    <property type="evidence" value="ECO:0007669"/>
    <property type="project" value="InterPro"/>
</dbReference>
<keyword evidence="7" id="KW-0406">Ion transport</keyword>
<evidence type="ECO:0000256" key="9">
    <source>
        <dbReference type="ARBA" id="ARBA00023303"/>
    </source>
</evidence>
<evidence type="ECO:0000256" key="4">
    <source>
        <dbReference type="ARBA" id="ARBA00022475"/>
    </source>
</evidence>
<dbReference type="InterPro" id="IPR019823">
    <property type="entry name" value="Mechanosensitive_channel_CS"/>
</dbReference>
<evidence type="ECO:0000256" key="10">
    <source>
        <dbReference type="SAM" id="Phobius"/>
    </source>
</evidence>
<dbReference type="Proteomes" id="UP000316096">
    <property type="component" value="Unassembled WGS sequence"/>
</dbReference>
<dbReference type="Gene3D" id="1.10.1200.120">
    <property type="entry name" value="Large-conductance mechanosensitive channel, MscL, domain 1"/>
    <property type="match status" value="1"/>
</dbReference>
<proteinExistence type="inferred from homology"/>
<dbReference type="InterPro" id="IPR036019">
    <property type="entry name" value="MscL_channel"/>
</dbReference>
<sequence>MSGFRKFILRGNLVDLAVAVVIGTQFSDLVKQFVNSFVNPLLALVGGKPNFNRLVLSVGKADFQYGAFLTQVISFLISAAVVYFVIVLPVARFLQLFERNAEAIERDCPECTRSIPLRARRCPECTAEIAPATGPSTAVPSPRRG</sequence>
<dbReference type="NCBIfam" id="TIGR00220">
    <property type="entry name" value="mscL"/>
    <property type="match status" value="1"/>
</dbReference>
<dbReference type="Pfam" id="PF01741">
    <property type="entry name" value="MscL"/>
    <property type="match status" value="1"/>
</dbReference>
<protein>
    <submittedName>
        <fullName evidence="11">Large conductance mechanosensitive channel</fullName>
    </submittedName>
</protein>
<dbReference type="InterPro" id="IPR037673">
    <property type="entry name" value="MSC/AndL"/>
</dbReference>
<evidence type="ECO:0000256" key="5">
    <source>
        <dbReference type="ARBA" id="ARBA00022692"/>
    </source>
</evidence>
<evidence type="ECO:0000313" key="11">
    <source>
        <dbReference type="EMBL" id="TQL90873.1"/>
    </source>
</evidence>
<dbReference type="EMBL" id="VFOZ01000002">
    <property type="protein sequence ID" value="TQL90873.1"/>
    <property type="molecule type" value="Genomic_DNA"/>
</dbReference>
<gene>
    <name evidence="11" type="ORF">FB559_8188</name>
</gene>
<dbReference type="AlphaFoldDB" id="A0A543C1C1"/>